<proteinExistence type="predicted"/>
<dbReference type="EMBL" id="BJYT01000025">
    <property type="protein sequence ID" value="GEO11592.1"/>
    <property type="molecule type" value="Genomic_DNA"/>
</dbReference>
<gene>
    <name evidence="1" type="ORF">SAE01_40880</name>
</gene>
<dbReference type="AlphaFoldDB" id="A0A512BI03"/>
<evidence type="ECO:0000313" key="1">
    <source>
        <dbReference type="EMBL" id="GEO11592.1"/>
    </source>
</evidence>
<comment type="caution">
    <text evidence="1">The sequence shown here is derived from an EMBL/GenBank/DDBJ whole genome shotgun (WGS) entry which is preliminary data.</text>
</comment>
<evidence type="ECO:0000313" key="2">
    <source>
        <dbReference type="Proteomes" id="UP000321513"/>
    </source>
</evidence>
<name>A0A512BI03_9BACT</name>
<accession>A0A512BI03</accession>
<reference evidence="1 2" key="1">
    <citation type="submission" date="2019-07" db="EMBL/GenBank/DDBJ databases">
        <title>Whole genome shotgun sequence of Segetibacter aerophilus NBRC 106135.</title>
        <authorList>
            <person name="Hosoyama A."/>
            <person name="Uohara A."/>
            <person name="Ohji S."/>
            <person name="Ichikawa N."/>
        </authorList>
    </citation>
    <scope>NUCLEOTIDE SEQUENCE [LARGE SCALE GENOMIC DNA]</scope>
    <source>
        <strain evidence="1 2">NBRC 106135</strain>
    </source>
</reference>
<organism evidence="1 2">
    <name type="scientific">Segetibacter aerophilus</name>
    <dbReference type="NCBI Taxonomy" id="670293"/>
    <lineage>
        <taxon>Bacteria</taxon>
        <taxon>Pseudomonadati</taxon>
        <taxon>Bacteroidota</taxon>
        <taxon>Chitinophagia</taxon>
        <taxon>Chitinophagales</taxon>
        <taxon>Chitinophagaceae</taxon>
        <taxon>Segetibacter</taxon>
    </lineage>
</organism>
<protein>
    <submittedName>
        <fullName evidence="1">Uncharacterized protein</fullName>
    </submittedName>
</protein>
<keyword evidence="2" id="KW-1185">Reference proteome</keyword>
<sequence length="52" mass="5959">MQKRREVTGEIIQEVTGIMFKVTEAAIVEFIEMIMEVNIGPTQIIIIGRRLL</sequence>
<dbReference type="Proteomes" id="UP000321513">
    <property type="component" value="Unassembled WGS sequence"/>
</dbReference>